<sequence>MLALAACAAPALPAPPLVPVPAPLARPVPASARPPHLSQAELRRRRAMAIGDSAPAARPSDASRTMGQYLKGIQDTLLARGLLRTDDGTAIPTTAARLVDDFVQIALRDEYQMTQGRLVPRVHSAPLRRWGVPVGISIVFGDSVPEAQRGRDRAAIADYAARLGRITGHPLRLKDEGGNLVVLVLNEDERRAIGPRLAGLVPGIPGPDMRAIENLAPQNYCTVFAYSSGTGASYTNAVAVIRAELPQPLRTSCFHEELAQALGLANDSPDARPSIFNDDEEFALLTRHDELLLKMLYDPRLRPGMTEAEALPIVQAIAAELAR</sequence>
<dbReference type="KEGG" id="pcon:B0A89_09145"/>
<evidence type="ECO:0000313" key="1">
    <source>
        <dbReference type="EMBL" id="ARJ70839.1"/>
    </source>
</evidence>
<gene>
    <name evidence="1" type="ORF">B0A89_09145</name>
</gene>
<dbReference type="EMBL" id="CP020612">
    <property type="protein sequence ID" value="ARJ70839.1"/>
    <property type="molecule type" value="Genomic_DNA"/>
</dbReference>
<protein>
    <recommendedName>
        <fullName evidence="3">DUF2927 domain-containing protein</fullName>
    </recommendedName>
</protein>
<dbReference type="InterPro" id="IPR021323">
    <property type="entry name" value="DUF2927"/>
</dbReference>
<dbReference type="OrthoDB" id="3295600at2"/>
<organism evidence="1 2">
    <name type="scientific">Paracoccus contaminans</name>
    <dbReference type="NCBI Taxonomy" id="1945662"/>
    <lineage>
        <taxon>Bacteria</taxon>
        <taxon>Pseudomonadati</taxon>
        <taxon>Pseudomonadota</taxon>
        <taxon>Alphaproteobacteria</taxon>
        <taxon>Rhodobacterales</taxon>
        <taxon>Paracoccaceae</taxon>
        <taxon>Paracoccus</taxon>
    </lineage>
</organism>
<dbReference type="STRING" id="1945662.B0A89_09145"/>
<evidence type="ECO:0000313" key="2">
    <source>
        <dbReference type="Proteomes" id="UP000193017"/>
    </source>
</evidence>
<evidence type="ECO:0008006" key="3">
    <source>
        <dbReference type="Google" id="ProtNLM"/>
    </source>
</evidence>
<name>A0A1W6D1B3_9RHOB</name>
<proteinExistence type="predicted"/>
<dbReference type="RefSeq" id="WP_085378863.1">
    <property type="nucleotide sequence ID" value="NZ_CP020612.1"/>
</dbReference>
<reference evidence="1 2" key="1">
    <citation type="submission" date="2017-03" db="EMBL/GenBank/DDBJ databases">
        <title>Genome sequence of Paracoccus contaminans isolated from a water microcosm.</title>
        <authorList>
            <person name="Aurass P."/>
            <person name="Karste S."/>
            <person name="Trost E."/>
            <person name="Glaeser S.P."/>
            <person name="Kaempfer P."/>
            <person name="Flieger A."/>
        </authorList>
    </citation>
    <scope>NUCLEOTIDE SEQUENCE [LARGE SCALE GENOMIC DNA]</scope>
    <source>
        <strain evidence="2">RKI 16-01929T\LMG 29738T\CCM 8701T\CIP 111112T</strain>
    </source>
</reference>
<accession>A0A1W6D1B3</accession>
<dbReference type="Proteomes" id="UP000193017">
    <property type="component" value="Chromosome"/>
</dbReference>
<dbReference type="Pfam" id="PF11150">
    <property type="entry name" value="DUF2927"/>
    <property type="match status" value="1"/>
</dbReference>
<dbReference type="AlphaFoldDB" id="A0A1W6D1B3"/>
<keyword evidence="2" id="KW-1185">Reference proteome</keyword>